<dbReference type="InterPro" id="IPR015207">
    <property type="entry name" value="DUF1931"/>
</dbReference>
<dbReference type="CDD" id="cd22923">
    <property type="entry name" value="HFD_Aq328-like_rpt2"/>
    <property type="match status" value="1"/>
</dbReference>
<dbReference type="Gene3D" id="1.10.20.10">
    <property type="entry name" value="Histone, subunit A"/>
    <property type="match status" value="1"/>
</dbReference>
<evidence type="ECO:0000313" key="2">
    <source>
        <dbReference type="Proteomes" id="UP001595912"/>
    </source>
</evidence>
<dbReference type="RefSeq" id="WP_380128951.1">
    <property type="nucleotide sequence ID" value="NZ_JBHSIU010000130.1"/>
</dbReference>
<organism evidence="1 2">
    <name type="scientific">Dactylosporangium cerinum</name>
    <dbReference type="NCBI Taxonomy" id="1434730"/>
    <lineage>
        <taxon>Bacteria</taxon>
        <taxon>Bacillati</taxon>
        <taxon>Actinomycetota</taxon>
        <taxon>Actinomycetes</taxon>
        <taxon>Micromonosporales</taxon>
        <taxon>Micromonosporaceae</taxon>
        <taxon>Dactylosporangium</taxon>
    </lineage>
</organism>
<gene>
    <name evidence="1" type="ORF">ACFPIJ_62105</name>
</gene>
<sequence>MRDQIAGSTRQLDSTGGTGMPVVAIDRFERFFRAAASLDVDKNDLKRYGDFVDEKVYDLLLIAQATAKANGRDVIAAHDVPVTKGLQECIHEFRKLNEEIDLRPVLDTLTARPPLDLALGDDAERRLPDIVGGLSVALARTFKIMDPELKNPRTAHWERALRTFNLLL</sequence>
<comment type="caution">
    <text evidence="1">The sequence shown here is derived from an EMBL/GenBank/DDBJ whole genome shotgun (WGS) entry which is preliminary data.</text>
</comment>
<dbReference type="SUPFAM" id="SSF47113">
    <property type="entry name" value="Histone-fold"/>
    <property type="match status" value="1"/>
</dbReference>
<keyword evidence="2" id="KW-1185">Reference proteome</keyword>
<dbReference type="EMBL" id="JBHSIU010000130">
    <property type="protein sequence ID" value="MFC5008294.1"/>
    <property type="molecule type" value="Genomic_DNA"/>
</dbReference>
<evidence type="ECO:0000313" key="1">
    <source>
        <dbReference type="EMBL" id="MFC5008294.1"/>
    </source>
</evidence>
<dbReference type="Pfam" id="PF09123">
    <property type="entry name" value="DUF1931"/>
    <property type="match status" value="1"/>
</dbReference>
<name>A0ABV9WJJ4_9ACTN</name>
<accession>A0ABV9WJJ4</accession>
<dbReference type="InterPro" id="IPR009072">
    <property type="entry name" value="Histone-fold"/>
</dbReference>
<protein>
    <submittedName>
        <fullName evidence="1">DUF1931 family protein</fullName>
    </submittedName>
</protein>
<dbReference type="Proteomes" id="UP001595912">
    <property type="component" value="Unassembled WGS sequence"/>
</dbReference>
<reference evidence="2" key="1">
    <citation type="journal article" date="2019" name="Int. J. Syst. Evol. Microbiol.">
        <title>The Global Catalogue of Microorganisms (GCM) 10K type strain sequencing project: providing services to taxonomists for standard genome sequencing and annotation.</title>
        <authorList>
            <consortium name="The Broad Institute Genomics Platform"/>
            <consortium name="The Broad Institute Genome Sequencing Center for Infectious Disease"/>
            <person name="Wu L."/>
            <person name="Ma J."/>
        </authorList>
    </citation>
    <scope>NUCLEOTIDE SEQUENCE [LARGE SCALE GENOMIC DNA]</scope>
    <source>
        <strain evidence="2">CGMCC 4.7152</strain>
    </source>
</reference>
<proteinExistence type="predicted"/>
<dbReference type="CDD" id="cd22922">
    <property type="entry name" value="HFD_Aq328-like_rpt1"/>
    <property type="match status" value="1"/>
</dbReference>